<evidence type="ECO:0000313" key="2">
    <source>
        <dbReference type="EMBL" id="KAF5782089.1"/>
    </source>
</evidence>
<keyword evidence="4" id="KW-1185">Reference proteome</keyword>
<feature type="region of interest" description="Disordered" evidence="1">
    <location>
        <begin position="27"/>
        <end position="109"/>
    </location>
</feature>
<evidence type="ECO:0000313" key="4">
    <source>
        <dbReference type="Proteomes" id="UP000215914"/>
    </source>
</evidence>
<feature type="compositionally biased region" description="Polar residues" evidence="1">
    <location>
        <begin position="99"/>
        <end position="109"/>
    </location>
</feature>
<reference evidence="3" key="2">
    <citation type="submission" date="2017-02" db="EMBL/GenBank/DDBJ databases">
        <title>Sunflower complete genome.</title>
        <authorList>
            <person name="Langlade N."/>
            <person name="Munos S."/>
        </authorList>
    </citation>
    <scope>NUCLEOTIDE SEQUENCE [LARGE SCALE GENOMIC DNA]</scope>
    <source>
        <tissue evidence="3">Leaves</tissue>
    </source>
</reference>
<dbReference type="Proteomes" id="UP000215914">
    <property type="component" value="Chromosome 11"/>
</dbReference>
<feature type="compositionally biased region" description="Pro residues" evidence="1">
    <location>
        <begin position="28"/>
        <end position="40"/>
    </location>
</feature>
<dbReference type="EMBL" id="MNCJ02000326">
    <property type="protein sequence ID" value="KAF5782089.1"/>
    <property type="molecule type" value="Genomic_DNA"/>
</dbReference>
<sequence>MAAQNLTYEELLDQIQLSLQRMIDILKTPPPTSAHEPPSPASAITTPPVTALVPSPVSAATPQPASLLLPQPTPQQTPPQALKTVPKPVPPEPKNAPNQAPSTMPSLVQKPTPTVFCTPLKKIMNLVPTRREMTRVTCVLERREWQPPWHAVVSAPNAVGRLEWRPPWSVSRIMSRFSTLWTRFLQGERNDVCHVLQTMHTITTHTITTIFALTYPRCFCLQHFLVV</sequence>
<gene>
    <name evidence="3" type="ORF">HannXRQ_Chr11g0334721</name>
    <name evidence="2" type="ORF">HanXRQr2_Chr11g0491381</name>
</gene>
<protein>
    <submittedName>
        <fullName evidence="3">Uncharacterized protein</fullName>
    </submittedName>
</protein>
<dbReference type="EMBL" id="CM007900">
    <property type="protein sequence ID" value="OTG07814.1"/>
    <property type="molecule type" value="Genomic_DNA"/>
</dbReference>
<feature type="compositionally biased region" description="Low complexity" evidence="1">
    <location>
        <begin position="58"/>
        <end position="70"/>
    </location>
</feature>
<evidence type="ECO:0000256" key="1">
    <source>
        <dbReference type="SAM" id="MobiDB-lite"/>
    </source>
</evidence>
<reference evidence="2 4" key="1">
    <citation type="journal article" date="2017" name="Nature">
        <title>The sunflower genome provides insights into oil metabolism, flowering and Asterid evolution.</title>
        <authorList>
            <person name="Badouin H."/>
            <person name="Gouzy J."/>
            <person name="Grassa C.J."/>
            <person name="Murat F."/>
            <person name="Staton S.E."/>
            <person name="Cottret L."/>
            <person name="Lelandais-Briere C."/>
            <person name="Owens G.L."/>
            <person name="Carrere S."/>
            <person name="Mayjonade B."/>
            <person name="Legrand L."/>
            <person name="Gill N."/>
            <person name="Kane N.C."/>
            <person name="Bowers J.E."/>
            <person name="Hubner S."/>
            <person name="Bellec A."/>
            <person name="Berard A."/>
            <person name="Berges H."/>
            <person name="Blanchet N."/>
            <person name="Boniface M.C."/>
            <person name="Brunel D."/>
            <person name="Catrice O."/>
            <person name="Chaidir N."/>
            <person name="Claudel C."/>
            <person name="Donnadieu C."/>
            <person name="Faraut T."/>
            <person name="Fievet G."/>
            <person name="Helmstetter N."/>
            <person name="King M."/>
            <person name="Knapp S.J."/>
            <person name="Lai Z."/>
            <person name="Le Paslier M.C."/>
            <person name="Lippi Y."/>
            <person name="Lorenzon L."/>
            <person name="Mandel J.R."/>
            <person name="Marage G."/>
            <person name="Marchand G."/>
            <person name="Marquand E."/>
            <person name="Bret-Mestries E."/>
            <person name="Morien E."/>
            <person name="Nambeesan S."/>
            <person name="Nguyen T."/>
            <person name="Pegot-Espagnet P."/>
            <person name="Pouilly N."/>
            <person name="Raftis F."/>
            <person name="Sallet E."/>
            <person name="Schiex T."/>
            <person name="Thomas J."/>
            <person name="Vandecasteele C."/>
            <person name="Vares D."/>
            <person name="Vear F."/>
            <person name="Vautrin S."/>
            <person name="Crespi M."/>
            <person name="Mangin B."/>
            <person name="Burke J.M."/>
            <person name="Salse J."/>
            <person name="Munos S."/>
            <person name="Vincourt P."/>
            <person name="Rieseberg L.H."/>
            <person name="Langlade N.B."/>
        </authorList>
    </citation>
    <scope>NUCLEOTIDE SEQUENCE [LARGE SCALE GENOMIC DNA]</scope>
    <source>
        <strain evidence="4">cv. SF193</strain>
        <tissue evidence="2">Leaves</tissue>
    </source>
</reference>
<name>A0A251TA80_HELAN</name>
<feature type="compositionally biased region" description="Low complexity" evidence="1">
    <location>
        <begin position="41"/>
        <end position="51"/>
    </location>
</feature>
<proteinExistence type="predicted"/>
<organism evidence="3 4">
    <name type="scientific">Helianthus annuus</name>
    <name type="common">Common sunflower</name>
    <dbReference type="NCBI Taxonomy" id="4232"/>
    <lineage>
        <taxon>Eukaryota</taxon>
        <taxon>Viridiplantae</taxon>
        <taxon>Streptophyta</taxon>
        <taxon>Embryophyta</taxon>
        <taxon>Tracheophyta</taxon>
        <taxon>Spermatophyta</taxon>
        <taxon>Magnoliopsida</taxon>
        <taxon>eudicotyledons</taxon>
        <taxon>Gunneridae</taxon>
        <taxon>Pentapetalae</taxon>
        <taxon>asterids</taxon>
        <taxon>campanulids</taxon>
        <taxon>Asterales</taxon>
        <taxon>Asteraceae</taxon>
        <taxon>Asteroideae</taxon>
        <taxon>Heliantheae alliance</taxon>
        <taxon>Heliantheae</taxon>
        <taxon>Helianthus</taxon>
    </lineage>
</organism>
<dbReference type="InParanoid" id="A0A251TA80"/>
<reference evidence="2" key="3">
    <citation type="submission" date="2020-06" db="EMBL/GenBank/DDBJ databases">
        <title>Helianthus annuus Genome sequencing and assembly Release 2.</title>
        <authorList>
            <person name="Gouzy J."/>
            <person name="Langlade N."/>
            <person name="Munos S."/>
        </authorList>
    </citation>
    <scope>NUCLEOTIDE SEQUENCE</scope>
    <source>
        <tissue evidence="2">Leaves</tissue>
    </source>
</reference>
<accession>A0A251TA80</accession>
<dbReference type="AlphaFoldDB" id="A0A251TA80"/>
<dbReference type="Gramene" id="mRNA:HanXRQr2_Chr11g0491381">
    <property type="protein sequence ID" value="CDS:HanXRQr2_Chr11g0491381.1"/>
    <property type="gene ID" value="HanXRQr2_Chr11g0491381"/>
</dbReference>
<evidence type="ECO:0000313" key="3">
    <source>
        <dbReference type="EMBL" id="OTG07814.1"/>
    </source>
</evidence>